<evidence type="ECO:0000313" key="2">
    <source>
        <dbReference type="Proteomes" id="UP001283361"/>
    </source>
</evidence>
<accession>A0AAE1AY60</accession>
<sequence length="70" mass="7779">MKEEEKKTPRPQLTSEQGQVKVIGGGACQRVLPRGLVEHSARGPQWARRINECLQRGQTDKTSQHVCPAS</sequence>
<dbReference type="Proteomes" id="UP001283361">
    <property type="component" value="Unassembled WGS sequence"/>
</dbReference>
<comment type="caution">
    <text evidence="1">The sequence shown here is derived from an EMBL/GenBank/DDBJ whole genome shotgun (WGS) entry which is preliminary data.</text>
</comment>
<gene>
    <name evidence="1" type="ORF">RRG08_007292</name>
</gene>
<dbReference type="AlphaFoldDB" id="A0AAE1AY60"/>
<organism evidence="1 2">
    <name type="scientific">Elysia crispata</name>
    <name type="common">lettuce slug</name>
    <dbReference type="NCBI Taxonomy" id="231223"/>
    <lineage>
        <taxon>Eukaryota</taxon>
        <taxon>Metazoa</taxon>
        <taxon>Spiralia</taxon>
        <taxon>Lophotrochozoa</taxon>
        <taxon>Mollusca</taxon>
        <taxon>Gastropoda</taxon>
        <taxon>Heterobranchia</taxon>
        <taxon>Euthyneura</taxon>
        <taxon>Panpulmonata</taxon>
        <taxon>Sacoglossa</taxon>
        <taxon>Placobranchoidea</taxon>
        <taxon>Plakobranchidae</taxon>
        <taxon>Elysia</taxon>
    </lineage>
</organism>
<name>A0AAE1AY60_9GAST</name>
<reference evidence="1" key="1">
    <citation type="journal article" date="2023" name="G3 (Bethesda)">
        <title>A reference genome for the long-term kleptoplast-retaining sea slug Elysia crispata morphotype clarki.</title>
        <authorList>
            <person name="Eastman K.E."/>
            <person name="Pendleton A.L."/>
            <person name="Shaikh M.A."/>
            <person name="Suttiyut T."/>
            <person name="Ogas R."/>
            <person name="Tomko P."/>
            <person name="Gavelis G."/>
            <person name="Widhalm J.R."/>
            <person name="Wisecaver J.H."/>
        </authorList>
    </citation>
    <scope>NUCLEOTIDE SEQUENCE</scope>
    <source>
        <strain evidence="1">ECLA1</strain>
    </source>
</reference>
<keyword evidence="2" id="KW-1185">Reference proteome</keyword>
<proteinExistence type="predicted"/>
<dbReference type="EMBL" id="JAWDGP010000944">
    <property type="protein sequence ID" value="KAK3796068.1"/>
    <property type="molecule type" value="Genomic_DNA"/>
</dbReference>
<protein>
    <submittedName>
        <fullName evidence="1">Uncharacterized protein</fullName>
    </submittedName>
</protein>
<evidence type="ECO:0000313" key="1">
    <source>
        <dbReference type="EMBL" id="KAK3796068.1"/>
    </source>
</evidence>